<dbReference type="EMBL" id="JAEHOC010000006">
    <property type="protein sequence ID" value="KAG2441181.1"/>
    <property type="molecule type" value="Genomic_DNA"/>
</dbReference>
<dbReference type="InterPro" id="IPR007138">
    <property type="entry name" value="ABM_dom"/>
</dbReference>
<evidence type="ECO:0000256" key="1">
    <source>
        <dbReference type="SAM" id="MobiDB-lite"/>
    </source>
</evidence>
<dbReference type="Proteomes" id="UP000650467">
    <property type="component" value="Unassembled WGS sequence"/>
</dbReference>
<dbReference type="InterPro" id="IPR050404">
    <property type="entry name" value="Heme-degrading_MO"/>
</dbReference>
<dbReference type="PROSITE" id="PS51725">
    <property type="entry name" value="ABM"/>
    <property type="match status" value="1"/>
</dbReference>
<feature type="compositionally biased region" description="Low complexity" evidence="1">
    <location>
        <begin position="111"/>
        <end position="120"/>
    </location>
</feature>
<sequence>MLCKHTIPRPTIAAPRSQRASALVVCSSAHDATAQKSYYVAMNVFKVKPESGKEFEEVWKSRESRLKSMPGFIRFAMLKCDNVPGKYVSQSTWESKDAFEAWTKSGAFAASHGSSSSGSSGSSGQGHGHGHGQGGHGQGQSGNKRPTTMEMLEQPPAPEFYSTVTITE</sequence>
<dbReference type="InterPro" id="IPR011008">
    <property type="entry name" value="Dimeric_a/b-barrel"/>
</dbReference>
<dbReference type="PANTHER" id="PTHR34474:SF2">
    <property type="entry name" value="SIGNAL TRANSDUCTION PROTEIN TRAP"/>
    <property type="match status" value="1"/>
</dbReference>
<evidence type="ECO:0000313" key="4">
    <source>
        <dbReference type="Proteomes" id="UP000650467"/>
    </source>
</evidence>
<comment type="caution">
    <text evidence="3">The sequence shown here is derived from an EMBL/GenBank/DDBJ whole genome shotgun (WGS) entry which is preliminary data.</text>
</comment>
<evidence type="ECO:0000313" key="3">
    <source>
        <dbReference type="EMBL" id="KAG2441181.1"/>
    </source>
</evidence>
<dbReference type="PANTHER" id="PTHR34474">
    <property type="entry name" value="SIGNAL TRANSDUCTION PROTEIN TRAP"/>
    <property type="match status" value="1"/>
</dbReference>
<name>A0A835TBU8_CHLIN</name>
<feature type="domain" description="ABM" evidence="2">
    <location>
        <begin position="39"/>
        <end position="128"/>
    </location>
</feature>
<protein>
    <recommendedName>
        <fullName evidence="2">ABM domain-containing protein</fullName>
    </recommendedName>
</protein>
<dbReference type="Gene3D" id="3.30.70.100">
    <property type="match status" value="1"/>
</dbReference>
<feature type="region of interest" description="Disordered" evidence="1">
    <location>
        <begin position="110"/>
        <end position="168"/>
    </location>
</feature>
<gene>
    <name evidence="3" type="ORF">HXX76_004033</name>
</gene>
<keyword evidence="4" id="KW-1185">Reference proteome</keyword>
<proteinExistence type="predicted"/>
<evidence type="ECO:0000259" key="2">
    <source>
        <dbReference type="PROSITE" id="PS51725"/>
    </source>
</evidence>
<feature type="compositionally biased region" description="Gly residues" evidence="1">
    <location>
        <begin position="121"/>
        <end position="140"/>
    </location>
</feature>
<dbReference type="SUPFAM" id="SSF54909">
    <property type="entry name" value="Dimeric alpha+beta barrel"/>
    <property type="match status" value="1"/>
</dbReference>
<accession>A0A835TBU8</accession>
<dbReference type="AlphaFoldDB" id="A0A835TBU8"/>
<organism evidence="3 4">
    <name type="scientific">Chlamydomonas incerta</name>
    <dbReference type="NCBI Taxonomy" id="51695"/>
    <lineage>
        <taxon>Eukaryota</taxon>
        <taxon>Viridiplantae</taxon>
        <taxon>Chlorophyta</taxon>
        <taxon>core chlorophytes</taxon>
        <taxon>Chlorophyceae</taxon>
        <taxon>CS clade</taxon>
        <taxon>Chlamydomonadales</taxon>
        <taxon>Chlamydomonadaceae</taxon>
        <taxon>Chlamydomonas</taxon>
    </lineage>
</organism>
<dbReference type="OrthoDB" id="427604at2759"/>
<dbReference type="Pfam" id="PF03992">
    <property type="entry name" value="ABM"/>
    <property type="match status" value="1"/>
</dbReference>
<reference evidence="3" key="1">
    <citation type="journal article" date="2020" name="bioRxiv">
        <title>Comparative genomics of Chlamydomonas.</title>
        <authorList>
            <person name="Craig R.J."/>
            <person name="Hasan A.R."/>
            <person name="Ness R.W."/>
            <person name="Keightley P.D."/>
        </authorList>
    </citation>
    <scope>NUCLEOTIDE SEQUENCE</scope>
    <source>
        <strain evidence="3">SAG 7.73</strain>
    </source>
</reference>